<dbReference type="Proteomes" id="UP001501581">
    <property type="component" value="Unassembled WGS sequence"/>
</dbReference>
<reference evidence="2" key="1">
    <citation type="journal article" date="2019" name="Int. J. Syst. Evol. Microbiol.">
        <title>The Global Catalogue of Microorganisms (GCM) 10K type strain sequencing project: providing services to taxonomists for standard genome sequencing and annotation.</title>
        <authorList>
            <consortium name="The Broad Institute Genomics Platform"/>
            <consortium name="The Broad Institute Genome Sequencing Center for Infectious Disease"/>
            <person name="Wu L."/>
            <person name="Ma J."/>
        </authorList>
    </citation>
    <scope>NUCLEOTIDE SEQUENCE [LARGE SCALE GENOMIC DNA]</scope>
    <source>
        <strain evidence="2">JCM 13008</strain>
    </source>
</reference>
<proteinExistence type="predicted"/>
<dbReference type="InterPro" id="IPR027417">
    <property type="entry name" value="P-loop_NTPase"/>
</dbReference>
<evidence type="ECO:0008006" key="3">
    <source>
        <dbReference type="Google" id="ProtNLM"/>
    </source>
</evidence>
<dbReference type="RefSeq" id="WP_343993153.1">
    <property type="nucleotide sequence ID" value="NZ_BAAALG010000006.1"/>
</dbReference>
<evidence type="ECO:0000313" key="2">
    <source>
        <dbReference type="Proteomes" id="UP001501581"/>
    </source>
</evidence>
<keyword evidence="2" id="KW-1185">Reference proteome</keyword>
<comment type="caution">
    <text evidence="1">The sequence shown here is derived from an EMBL/GenBank/DDBJ whole genome shotgun (WGS) entry which is preliminary data.</text>
</comment>
<name>A0ABP4ECY2_9ACTN</name>
<gene>
    <name evidence="1" type="ORF">GCM10009668_16090</name>
</gene>
<protein>
    <recommendedName>
        <fullName evidence="3">Sulfotransferase family protein</fullName>
    </recommendedName>
</protein>
<dbReference type="EMBL" id="BAAALG010000006">
    <property type="protein sequence ID" value="GAA1099242.1"/>
    <property type="molecule type" value="Genomic_DNA"/>
</dbReference>
<sequence>MSASPEGAFGPTAHVLHIGPHKTGSTAVQAALFHQRDDLPAHGLYVPQHKQRRRQAGWALGLEGGPAGVPRPPMHRWNGLVAEVAAVEGLRVCVSNEDFGRASPEQARQLVDGLGGDDPQIVAAVRNLDRLLPSLWQERVKAGIDTGYEDWLKVVLGDDPNAWEKRDALGFHDVEEMVQRWVDVVGADRFTLVVIDDKDPGDLLSRFETLLGLPLGLLKGYPGESNRGLTYAEAEMMRAFNALAEKAEVPRPLRARYLNHGFVRAFKASAQRSPGPSGAPHPAWAWEWIEQQNKARADFVASCGVRVLGSVESLRVMRPPVQVPADWEPHVPIELIAEGLFELIQKVDLDKQRTALQIEQLTTPPAPASLLSRVARRLRRR</sequence>
<dbReference type="SUPFAM" id="SSF52540">
    <property type="entry name" value="P-loop containing nucleoside triphosphate hydrolases"/>
    <property type="match status" value="1"/>
</dbReference>
<organism evidence="1 2">
    <name type="scientific">Nocardioides dubius</name>
    <dbReference type="NCBI Taxonomy" id="317019"/>
    <lineage>
        <taxon>Bacteria</taxon>
        <taxon>Bacillati</taxon>
        <taxon>Actinomycetota</taxon>
        <taxon>Actinomycetes</taxon>
        <taxon>Propionibacteriales</taxon>
        <taxon>Nocardioidaceae</taxon>
        <taxon>Nocardioides</taxon>
    </lineage>
</organism>
<accession>A0ABP4ECY2</accession>
<evidence type="ECO:0000313" key="1">
    <source>
        <dbReference type="EMBL" id="GAA1099242.1"/>
    </source>
</evidence>